<sequence>MIAIFAIICVLGVAAAMTMKTSYEANSSVLVRLGQEYVYEPRAGDAARGAVPDSDQVIQSETEILGAAALKQRVIDRLGLARIYPKMAEKYAAGTPDEKKLIMGQAIRAMDQATKIETAPDTPIIRLSFKNDDPQVAALVLNTLLEEYLIYRRAVLIDPTSPVLEQQRQAFEARLAQADQAYEDFLNSNRIGDFVAEKTSLSQLQAQIEQQKYQTDAQLRDRQGRLSTLEAQLAGISQEVGLYRDVSSAANDKLATLKVQREDLLSRYRNDARPVQELDAQIAQLEAGIAAGRTHTEGARRIGVNPVYQTLQTEKIQLTAEVSALKQTQGALAEQIVQLTERRLKLAELEPQFQELSLDRDVLQANVRDYTVKEEQTRAAQEIAAKTNDNIRIVSRATPPSKGKSLKKPVVVLAFLFAAFTALCAGLLRMFLRPGLPTAQSAARTLDLPVLATAPLKIH</sequence>
<dbReference type="PANTHER" id="PTHR32309">
    <property type="entry name" value="TYROSINE-PROTEIN KINASE"/>
    <property type="match status" value="1"/>
</dbReference>
<reference evidence="3" key="1">
    <citation type="journal article" date="2019" name="Int. J. Syst. Evol. Microbiol.">
        <title>The Global Catalogue of Microorganisms (GCM) 10K type strain sequencing project: providing services to taxonomists for standard genome sequencing and annotation.</title>
        <authorList>
            <consortium name="The Broad Institute Genomics Platform"/>
            <consortium name="The Broad Institute Genome Sequencing Center for Infectious Disease"/>
            <person name="Wu L."/>
            <person name="Ma J."/>
        </authorList>
    </citation>
    <scope>NUCLEOTIDE SEQUENCE [LARGE SCALE GENOMIC DNA]</scope>
    <source>
        <strain evidence="3">CCUG 55074</strain>
    </source>
</reference>
<organism evidence="2 3">
    <name type="scientific">Phenylobacterium conjunctum</name>
    <dbReference type="NCBI Taxonomy" id="1298959"/>
    <lineage>
        <taxon>Bacteria</taxon>
        <taxon>Pseudomonadati</taxon>
        <taxon>Pseudomonadota</taxon>
        <taxon>Alphaproteobacteria</taxon>
        <taxon>Caulobacterales</taxon>
        <taxon>Caulobacteraceae</taxon>
        <taxon>Phenylobacterium</taxon>
    </lineage>
</organism>
<evidence type="ECO:0000313" key="2">
    <source>
        <dbReference type="EMBL" id="MFD1191500.1"/>
    </source>
</evidence>
<feature type="transmembrane region" description="Helical" evidence="1">
    <location>
        <begin position="410"/>
        <end position="432"/>
    </location>
</feature>
<keyword evidence="1" id="KW-0472">Membrane</keyword>
<dbReference type="Gene3D" id="1.10.287.1490">
    <property type="match status" value="1"/>
</dbReference>
<comment type="caution">
    <text evidence="2">The sequence shown here is derived from an EMBL/GenBank/DDBJ whole genome shotgun (WGS) entry which is preliminary data.</text>
</comment>
<protein>
    <submittedName>
        <fullName evidence="2">GumC family protein</fullName>
    </submittedName>
</protein>
<evidence type="ECO:0000313" key="3">
    <source>
        <dbReference type="Proteomes" id="UP001597216"/>
    </source>
</evidence>
<name>A0ABW3T496_9CAUL</name>
<dbReference type="PANTHER" id="PTHR32309:SF31">
    <property type="entry name" value="CAPSULAR EXOPOLYSACCHARIDE FAMILY"/>
    <property type="match status" value="1"/>
</dbReference>
<dbReference type="InterPro" id="IPR050445">
    <property type="entry name" value="Bact_polysacc_biosynth/exp"/>
</dbReference>
<dbReference type="RefSeq" id="WP_374347324.1">
    <property type="nucleotide sequence ID" value="NZ_JBHTLQ010000028.1"/>
</dbReference>
<gene>
    <name evidence="2" type="ORF">ACFQ27_12995</name>
</gene>
<keyword evidence="3" id="KW-1185">Reference proteome</keyword>
<keyword evidence="1" id="KW-1133">Transmembrane helix</keyword>
<dbReference type="EMBL" id="JBHTLQ010000028">
    <property type="protein sequence ID" value="MFD1191500.1"/>
    <property type="molecule type" value="Genomic_DNA"/>
</dbReference>
<dbReference type="Proteomes" id="UP001597216">
    <property type="component" value="Unassembled WGS sequence"/>
</dbReference>
<evidence type="ECO:0000256" key="1">
    <source>
        <dbReference type="SAM" id="Phobius"/>
    </source>
</evidence>
<proteinExistence type="predicted"/>
<accession>A0ABW3T496</accession>
<keyword evidence="1" id="KW-0812">Transmembrane</keyword>